<sequence length="83" mass="9989">MTHVTIKYFRFIRQNTFLVQPKGRECEQKSIKVTQPERVQDYCFLLTRNSYKRLIDTCRLTVRSLKKALALKLIRLRLDVTKE</sequence>
<accession>A0A164JXQ0</accession>
<evidence type="ECO:0000313" key="1">
    <source>
        <dbReference type="EMBL" id="KZS02752.1"/>
    </source>
</evidence>
<dbReference type="EMBL" id="LRGB01003545">
    <property type="protein sequence ID" value="KZS02752.1"/>
    <property type="molecule type" value="Genomic_DNA"/>
</dbReference>
<dbReference type="AlphaFoldDB" id="A0A164JXQ0"/>
<keyword evidence="2" id="KW-1185">Reference proteome</keyword>
<gene>
    <name evidence="1" type="ORF">APZ42_000078</name>
</gene>
<reference evidence="1 2" key="1">
    <citation type="submission" date="2016-03" db="EMBL/GenBank/DDBJ databases">
        <title>EvidentialGene: Evidence-directed Construction of Genes on Genomes.</title>
        <authorList>
            <person name="Gilbert D.G."/>
            <person name="Choi J.-H."/>
            <person name="Mockaitis K."/>
            <person name="Colbourne J."/>
            <person name="Pfrender M."/>
        </authorList>
    </citation>
    <scope>NUCLEOTIDE SEQUENCE [LARGE SCALE GENOMIC DNA]</scope>
    <source>
        <strain evidence="1 2">Xinb3</strain>
        <tissue evidence="1">Complete organism</tissue>
    </source>
</reference>
<evidence type="ECO:0000313" key="2">
    <source>
        <dbReference type="Proteomes" id="UP000076858"/>
    </source>
</evidence>
<comment type="caution">
    <text evidence="1">The sequence shown here is derived from an EMBL/GenBank/DDBJ whole genome shotgun (WGS) entry which is preliminary data.</text>
</comment>
<organism evidence="1 2">
    <name type="scientific">Daphnia magna</name>
    <dbReference type="NCBI Taxonomy" id="35525"/>
    <lineage>
        <taxon>Eukaryota</taxon>
        <taxon>Metazoa</taxon>
        <taxon>Ecdysozoa</taxon>
        <taxon>Arthropoda</taxon>
        <taxon>Crustacea</taxon>
        <taxon>Branchiopoda</taxon>
        <taxon>Diplostraca</taxon>
        <taxon>Cladocera</taxon>
        <taxon>Anomopoda</taxon>
        <taxon>Daphniidae</taxon>
        <taxon>Daphnia</taxon>
    </lineage>
</organism>
<dbReference type="Proteomes" id="UP000076858">
    <property type="component" value="Unassembled WGS sequence"/>
</dbReference>
<proteinExistence type="predicted"/>
<name>A0A164JXQ0_9CRUS</name>
<protein>
    <submittedName>
        <fullName evidence="1">Uncharacterized protein</fullName>
    </submittedName>
</protein>